<evidence type="ECO:0000313" key="3">
    <source>
        <dbReference type="Proteomes" id="UP001597024"/>
    </source>
</evidence>
<evidence type="ECO:0000256" key="1">
    <source>
        <dbReference type="SAM" id="MobiDB-lite"/>
    </source>
</evidence>
<sequence length="159" mass="17057">MSSERFDSFSLATFTCDDPFQLRSPRWARLDDAELARLVGTAVDAERGSGYVPRPPDPEDDTRYRTIWVARLPRPTPFRADTCMPQGIGTGRALIRQLPPAGGHAPAAGITAATGTRSRRTRSGWCVKAAKRASATPACTASPGIGPRSKGSTADGWGW</sequence>
<evidence type="ECO:0000313" key="2">
    <source>
        <dbReference type="EMBL" id="MFD0884438.1"/>
    </source>
</evidence>
<dbReference type="Proteomes" id="UP001597024">
    <property type="component" value="Unassembled WGS sequence"/>
</dbReference>
<proteinExistence type="predicted"/>
<name>A0ABW3DP67_9ACTN</name>
<reference evidence="3" key="1">
    <citation type="journal article" date="2019" name="Int. J. Syst. Evol. Microbiol.">
        <title>The Global Catalogue of Microorganisms (GCM) 10K type strain sequencing project: providing services to taxonomists for standard genome sequencing and annotation.</title>
        <authorList>
            <consortium name="The Broad Institute Genomics Platform"/>
            <consortium name="The Broad Institute Genome Sequencing Center for Infectious Disease"/>
            <person name="Wu L."/>
            <person name="Ma J."/>
        </authorList>
    </citation>
    <scope>NUCLEOTIDE SEQUENCE [LARGE SCALE GENOMIC DNA]</scope>
    <source>
        <strain evidence="3">CCUG 62974</strain>
    </source>
</reference>
<protein>
    <submittedName>
        <fullName evidence="2">Uncharacterized protein</fullName>
    </submittedName>
</protein>
<accession>A0ABW3DP67</accession>
<organism evidence="2 3">
    <name type="scientific">Streptosporangium algeriense</name>
    <dbReference type="NCBI Taxonomy" id="1682748"/>
    <lineage>
        <taxon>Bacteria</taxon>
        <taxon>Bacillati</taxon>
        <taxon>Actinomycetota</taxon>
        <taxon>Actinomycetes</taxon>
        <taxon>Streptosporangiales</taxon>
        <taxon>Streptosporangiaceae</taxon>
        <taxon>Streptosporangium</taxon>
    </lineage>
</organism>
<keyword evidence="3" id="KW-1185">Reference proteome</keyword>
<dbReference type="EMBL" id="JBHTHX010000166">
    <property type="protein sequence ID" value="MFD0884438.1"/>
    <property type="molecule type" value="Genomic_DNA"/>
</dbReference>
<gene>
    <name evidence="2" type="ORF">ACFQ08_07705</name>
</gene>
<comment type="caution">
    <text evidence="2">The sequence shown here is derived from an EMBL/GenBank/DDBJ whole genome shotgun (WGS) entry which is preliminary data.</text>
</comment>
<feature type="region of interest" description="Disordered" evidence="1">
    <location>
        <begin position="137"/>
        <end position="159"/>
    </location>
</feature>